<proteinExistence type="predicted"/>
<keyword evidence="2" id="KW-0472">Membrane</keyword>
<feature type="transmembrane region" description="Helical" evidence="2">
    <location>
        <begin position="316"/>
        <end position="335"/>
    </location>
</feature>
<dbReference type="Proteomes" id="UP001604277">
    <property type="component" value="Unassembled WGS sequence"/>
</dbReference>
<keyword evidence="2" id="KW-1133">Transmembrane helix</keyword>
<evidence type="ECO:0000256" key="1">
    <source>
        <dbReference type="SAM" id="MobiDB-lite"/>
    </source>
</evidence>
<dbReference type="PANTHER" id="PTHR12224">
    <property type="entry name" value="BETA-1,4-MANNOSYL-GLYCOPROTEIN BETA-1,4-N-ACETYLGLUCOSAMINYL-TRANSFERASE"/>
    <property type="match status" value="1"/>
</dbReference>
<comment type="caution">
    <text evidence="3">The sequence shown here is derived from an EMBL/GenBank/DDBJ whole genome shotgun (WGS) entry which is preliminary data.</text>
</comment>
<dbReference type="Pfam" id="PF04724">
    <property type="entry name" value="Glyco_transf_17"/>
    <property type="match status" value="1"/>
</dbReference>
<accession>A0ABD1XD03</accession>
<dbReference type="AlphaFoldDB" id="A0ABD1XD03"/>
<reference evidence="4" key="1">
    <citation type="submission" date="2024-07" db="EMBL/GenBank/DDBJ databases">
        <title>Two chromosome-level genome assemblies of Korean endemic species Abeliophyllum distichum and Forsythia ovata (Oleaceae).</title>
        <authorList>
            <person name="Jang H."/>
        </authorList>
    </citation>
    <scope>NUCLEOTIDE SEQUENCE [LARGE SCALE GENOMIC DNA]</scope>
</reference>
<protein>
    <submittedName>
        <fullName evidence="3">Uncharacterized protein</fullName>
    </submittedName>
</protein>
<feature type="region of interest" description="Disordered" evidence="1">
    <location>
        <begin position="1"/>
        <end position="88"/>
    </location>
</feature>
<evidence type="ECO:0000313" key="4">
    <source>
        <dbReference type="Proteomes" id="UP001604277"/>
    </source>
</evidence>
<keyword evidence="4" id="KW-1185">Reference proteome</keyword>
<organism evidence="3 4">
    <name type="scientific">Forsythia ovata</name>
    <dbReference type="NCBI Taxonomy" id="205694"/>
    <lineage>
        <taxon>Eukaryota</taxon>
        <taxon>Viridiplantae</taxon>
        <taxon>Streptophyta</taxon>
        <taxon>Embryophyta</taxon>
        <taxon>Tracheophyta</taxon>
        <taxon>Spermatophyta</taxon>
        <taxon>Magnoliopsida</taxon>
        <taxon>eudicotyledons</taxon>
        <taxon>Gunneridae</taxon>
        <taxon>Pentapetalae</taxon>
        <taxon>asterids</taxon>
        <taxon>lamiids</taxon>
        <taxon>Lamiales</taxon>
        <taxon>Oleaceae</taxon>
        <taxon>Forsythieae</taxon>
        <taxon>Forsythia</taxon>
    </lineage>
</organism>
<evidence type="ECO:0000313" key="3">
    <source>
        <dbReference type="EMBL" id="KAL2559857.1"/>
    </source>
</evidence>
<feature type="compositionally biased region" description="Polar residues" evidence="1">
    <location>
        <begin position="1"/>
        <end position="12"/>
    </location>
</feature>
<sequence length="482" mass="55107">MAYSERSLQTSKGLKLHKDKSKREAQGEDGFVGEKRPTNFSAGVGDKQSLLTESRHRKNETVGQIKEPGFMGHSPNDSNTNFTDKSPLMNDRGRILRREHSDLELGEFHEPFPDETLGQEQTPPLLLFLEHSLYYDPNGFFVQGFPTTETQNLKIPKTEQQPFNVNSVSGEVPQYNFFSKTTSSVSGSSGTVEHTGQIEVAEDKRQDKCLQKLLPWDKRMDMATMLEETYKQLEHAVQIMSTGPSKAILVEDDLRREGPGGVRDMWGVSRIWEKVCMMAEGGSHYCSKKTDDICDEDSGRTLSMARLKCILRGLDIKAYIFLFILVPTCVCVIYLHGQKITYFLRPLWESPPKPFHEIPHYYHENVSMENLCKLHGWGIREYPRRVFDAVLFSNELDMLKLRWKELFPYVTEFVLLESNSTFTGLPKGSVFAANRDRFKFVDARLTYGQIPGGFRRGENPFIEEAYQRLALDYLLKHAGNSG</sequence>
<feature type="compositionally biased region" description="Basic and acidic residues" evidence="1">
    <location>
        <begin position="21"/>
        <end position="37"/>
    </location>
</feature>
<dbReference type="InterPro" id="IPR006813">
    <property type="entry name" value="Glyco_trans_17"/>
</dbReference>
<keyword evidence="2" id="KW-0812">Transmembrane</keyword>
<dbReference type="PANTHER" id="PTHR12224:SF27">
    <property type="entry name" value="BETA-1,4-MANNOSYL-GLYCOPROTEIN 4-BETA-N-ACETYLGLUCOSAMINYLTRANSFERASE"/>
    <property type="match status" value="1"/>
</dbReference>
<name>A0ABD1XD03_9LAMI</name>
<dbReference type="EMBL" id="JBFOLJ010000001">
    <property type="protein sequence ID" value="KAL2559857.1"/>
    <property type="molecule type" value="Genomic_DNA"/>
</dbReference>
<gene>
    <name evidence="3" type="ORF">Fot_04596</name>
</gene>
<feature type="compositionally biased region" description="Polar residues" evidence="1">
    <location>
        <begin position="75"/>
        <end position="84"/>
    </location>
</feature>
<evidence type="ECO:0000256" key="2">
    <source>
        <dbReference type="SAM" id="Phobius"/>
    </source>
</evidence>